<organism evidence="3 4">
    <name type="scientific">Urochloa decumbens</name>
    <dbReference type="NCBI Taxonomy" id="240449"/>
    <lineage>
        <taxon>Eukaryota</taxon>
        <taxon>Viridiplantae</taxon>
        <taxon>Streptophyta</taxon>
        <taxon>Embryophyta</taxon>
        <taxon>Tracheophyta</taxon>
        <taxon>Spermatophyta</taxon>
        <taxon>Magnoliopsida</taxon>
        <taxon>Liliopsida</taxon>
        <taxon>Poales</taxon>
        <taxon>Poaceae</taxon>
        <taxon>PACMAD clade</taxon>
        <taxon>Panicoideae</taxon>
        <taxon>Panicodae</taxon>
        <taxon>Paniceae</taxon>
        <taxon>Melinidinae</taxon>
        <taxon>Urochloa</taxon>
    </lineage>
</organism>
<evidence type="ECO:0000313" key="3">
    <source>
        <dbReference type="EMBL" id="CAL5050997.1"/>
    </source>
</evidence>
<gene>
    <name evidence="3" type="ORF">URODEC1_LOCUS91872</name>
</gene>
<dbReference type="EMBL" id="OZ075146">
    <property type="protein sequence ID" value="CAL5050997.1"/>
    <property type="molecule type" value="Genomic_DNA"/>
</dbReference>
<feature type="chain" id="PRO_5044893179" evidence="2">
    <location>
        <begin position="21"/>
        <end position="98"/>
    </location>
</feature>
<evidence type="ECO:0000256" key="1">
    <source>
        <dbReference type="SAM" id="Phobius"/>
    </source>
</evidence>
<dbReference type="Pfam" id="PF20100">
    <property type="entry name" value="DUF6490"/>
    <property type="match status" value="1"/>
</dbReference>
<feature type="signal peptide" evidence="2">
    <location>
        <begin position="1"/>
        <end position="20"/>
    </location>
</feature>
<dbReference type="AlphaFoldDB" id="A0ABC9E5C2"/>
<reference evidence="3" key="1">
    <citation type="submission" date="2024-10" db="EMBL/GenBank/DDBJ databases">
        <authorList>
            <person name="Ryan C."/>
        </authorList>
    </citation>
    <scope>NUCLEOTIDE SEQUENCE [LARGE SCALE GENOMIC DNA]</scope>
</reference>
<accession>A0ABC9E5C2</accession>
<keyword evidence="4" id="KW-1185">Reference proteome</keyword>
<keyword evidence="1" id="KW-0472">Membrane</keyword>
<keyword evidence="2" id="KW-0732">Signal</keyword>
<dbReference type="PANTHER" id="PTHR46610:SF1">
    <property type="entry name" value="OS06G0147300 PROTEIN"/>
    <property type="match status" value="1"/>
</dbReference>
<dbReference type="PANTHER" id="PTHR46610">
    <property type="entry name" value="OS05G0181300 PROTEIN"/>
    <property type="match status" value="1"/>
</dbReference>
<keyword evidence="1" id="KW-1133">Transmembrane helix</keyword>
<name>A0ABC9E5C2_9POAL</name>
<evidence type="ECO:0000256" key="2">
    <source>
        <dbReference type="SAM" id="SignalP"/>
    </source>
</evidence>
<dbReference type="InterPro" id="IPR045501">
    <property type="entry name" value="DUF6490"/>
</dbReference>
<protein>
    <submittedName>
        <fullName evidence="3">Uncharacterized protein</fullName>
    </submittedName>
</protein>
<keyword evidence="1" id="KW-0812">Transmembrane</keyword>
<sequence>MCSAATSLGFLLLTINSIMAIHSSRGDATAAIFVITSYASFVLLVHCQRWFAAAPPGSVAKDCARVGVWLTATLITAMLSCVPLMPGLMAAAIWLIVR</sequence>
<dbReference type="Proteomes" id="UP001497457">
    <property type="component" value="Chromosome 36b"/>
</dbReference>
<feature type="transmembrane region" description="Helical" evidence="1">
    <location>
        <begin position="68"/>
        <end position="97"/>
    </location>
</feature>
<proteinExistence type="predicted"/>
<evidence type="ECO:0000313" key="4">
    <source>
        <dbReference type="Proteomes" id="UP001497457"/>
    </source>
</evidence>
<feature type="transmembrane region" description="Helical" evidence="1">
    <location>
        <begin position="30"/>
        <end position="47"/>
    </location>
</feature>